<dbReference type="EMBL" id="CP036291">
    <property type="protein sequence ID" value="QDU89080.1"/>
    <property type="molecule type" value="Genomic_DNA"/>
</dbReference>
<sequence length="276" mass="30436">MDEPSLLISRYCDNDLSAADRDRLIAWLREDDQHAYRLARELLLHSRLQDLLQQQEMQSLAWVEALDAAPGPGDPKAGWPVVGKRRWVSRLAVLAACLALAVGVGYWFKPPAVVAQVSRIAGAAVTSRGEKLAVGDLLVPGERLRIDRGVVLLTFECGAQVLVEAPAVFVPEHAMACTLERGGASAQVPTQAIGFTLSTPLARITDLGTEFRLRWLDESRFDLHVFDGLVEVGLNRRFKHALDAPLTISEGRSIRFDAETGELQTLDFEESLRPTF</sequence>
<dbReference type="OrthoDB" id="258532at2"/>
<dbReference type="Gene3D" id="2.60.120.1440">
    <property type="match status" value="1"/>
</dbReference>
<keyword evidence="2" id="KW-1185">Reference proteome</keyword>
<organism evidence="1 2">
    <name type="scientific">Pirellulimonas nuda</name>
    <dbReference type="NCBI Taxonomy" id="2528009"/>
    <lineage>
        <taxon>Bacteria</taxon>
        <taxon>Pseudomonadati</taxon>
        <taxon>Planctomycetota</taxon>
        <taxon>Planctomycetia</taxon>
        <taxon>Pirellulales</taxon>
        <taxon>Lacipirellulaceae</taxon>
        <taxon>Pirellulimonas</taxon>
    </lineage>
</organism>
<dbReference type="PANTHER" id="PTHR30273">
    <property type="entry name" value="PERIPLASMIC SIGNAL SENSOR AND SIGMA FACTOR ACTIVATOR FECR-RELATED"/>
    <property type="match status" value="1"/>
</dbReference>
<dbReference type="Proteomes" id="UP000317429">
    <property type="component" value="Chromosome"/>
</dbReference>
<protein>
    <submittedName>
        <fullName evidence="1">FecR protein</fullName>
    </submittedName>
</protein>
<gene>
    <name evidence="1" type="ORF">Pla175_24660</name>
</gene>
<reference evidence="1 2" key="1">
    <citation type="submission" date="2019-02" db="EMBL/GenBank/DDBJ databases">
        <title>Deep-cultivation of Planctomycetes and their phenomic and genomic characterization uncovers novel biology.</title>
        <authorList>
            <person name="Wiegand S."/>
            <person name="Jogler M."/>
            <person name="Boedeker C."/>
            <person name="Pinto D."/>
            <person name="Vollmers J."/>
            <person name="Rivas-Marin E."/>
            <person name="Kohn T."/>
            <person name="Peeters S.H."/>
            <person name="Heuer A."/>
            <person name="Rast P."/>
            <person name="Oberbeckmann S."/>
            <person name="Bunk B."/>
            <person name="Jeske O."/>
            <person name="Meyerdierks A."/>
            <person name="Storesund J.E."/>
            <person name="Kallscheuer N."/>
            <person name="Luecker S."/>
            <person name="Lage O.M."/>
            <person name="Pohl T."/>
            <person name="Merkel B.J."/>
            <person name="Hornburger P."/>
            <person name="Mueller R.-W."/>
            <person name="Bruemmer F."/>
            <person name="Labrenz M."/>
            <person name="Spormann A.M."/>
            <person name="Op den Camp H."/>
            <person name="Overmann J."/>
            <person name="Amann R."/>
            <person name="Jetten M.S.M."/>
            <person name="Mascher T."/>
            <person name="Medema M.H."/>
            <person name="Devos D.P."/>
            <person name="Kaster A.-K."/>
            <person name="Ovreas L."/>
            <person name="Rohde M."/>
            <person name="Galperin M.Y."/>
            <person name="Jogler C."/>
        </authorList>
    </citation>
    <scope>NUCLEOTIDE SEQUENCE [LARGE SCALE GENOMIC DNA]</scope>
    <source>
        <strain evidence="1 2">Pla175</strain>
    </source>
</reference>
<dbReference type="InterPro" id="IPR012373">
    <property type="entry name" value="Ferrdict_sens_TM"/>
</dbReference>
<accession>A0A518DC96</accession>
<name>A0A518DC96_9BACT</name>
<dbReference type="KEGG" id="pnd:Pla175_24660"/>
<dbReference type="AlphaFoldDB" id="A0A518DC96"/>
<evidence type="ECO:0000313" key="1">
    <source>
        <dbReference type="EMBL" id="QDU89080.1"/>
    </source>
</evidence>
<evidence type="ECO:0000313" key="2">
    <source>
        <dbReference type="Proteomes" id="UP000317429"/>
    </source>
</evidence>
<proteinExistence type="predicted"/>
<dbReference type="GO" id="GO:0016989">
    <property type="term" value="F:sigma factor antagonist activity"/>
    <property type="evidence" value="ECO:0007669"/>
    <property type="project" value="TreeGrafter"/>
</dbReference>
<dbReference type="PANTHER" id="PTHR30273:SF2">
    <property type="entry name" value="PROTEIN FECR"/>
    <property type="match status" value="1"/>
</dbReference>